<proteinExistence type="predicted"/>
<accession>A0A392QJA8</accession>
<sequence length="118" mass="13229">QGSSDDVMYWELFQKLGLRRECICPYDGTDLQGFNGSTVRPWGLINLPVTFENKEIKNSMKTVEVQFLVIPCDSVYNCILGRPTLAALGAVPSTVHLKMKYHNDEDGVVTIDDFTSLL</sequence>
<comment type="caution">
    <text evidence="1">The sequence shown here is derived from an EMBL/GenBank/DDBJ whole genome shotgun (WGS) entry which is preliminary data.</text>
</comment>
<dbReference type="Gene3D" id="2.40.70.10">
    <property type="entry name" value="Acid Proteases"/>
    <property type="match status" value="1"/>
</dbReference>
<dbReference type="EMBL" id="LXQA010135709">
    <property type="protein sequence ID" value="MCI23375.1"/>
    <property type="molecule type" value="Genomic_DNA"/>
</dbReference>
<dbReference type="PANTHER" id="PTHR33240">
    <property type="entry name" value="OS08G0508500 PROTEIN"/>
    <property type="match status" value="1"/>
</dbReference>
<protein>
    <submittedName>
        <fullName evidence="1">Uncharacterized protein</fullName>
    </submittedName>
</protein>
<dbReference type="PANTHER" id="PTHR33240:SF15">
    <property type="entry name" value="GAG-PRO-LIKE PROTEIN"/>
    <property type="match status" value="1"/>
</dbReference>
<name>A0A392QJA8_9FABA</name>
<keyword evidence="2" id="KW-1185">Reference proteome</keyword>
<evidence type="ECO:0000313" key="2">
    <source>
        <dbReference type="Proteomes" id="UP000265520"/>
    </source>
</evidence>
<dbReference type="AlphaFoldDB" id="A0A392QJA8"/>
<dbReference type="CDD" id="cd00303">
    <property type="entry name" value="retropepsin_like"/>
    <property type="match status" value="1"/>
</dbReference>
<evidence type="ECO:0000313" key="1">
    <source>
        <dbReference type="EMBL" id="MCI23375.1"/>
    </source>
</evidence>
<dbReference type="InterPro" id="IPR021109">
    <property type="entry name" value="Peptidase_aspartic_dom_sf"/>
</dbReference>
<reference evidence="1 2" key="1">
    <citation type="journal article" date="2018" name="Front. Plant Sci.">
        <title>Red Clover (Trifolium pratense) and Zigzag Clover (T. medium) - A Picture of Genomic Similarities and Differences.</title>
        <authorList>
            <person name="Dluhosova J."/>
            <person name="Istvanek J."/>
            <person name="Nedelnik J."/>
            <person name="Repkova J."/>
        </authorList>
    </citation>
    <scope>NUCLEOTIDE SEQUENCE [LARGE SCALE GENOMIC DNA]</scope>
    <source>
        <strain evidence="2">cv. 10/8</strain>
        <tissue evidence="1">Leaf</tissue>
    </source>
</reference>
<feature type="non-terminal residue" evidence="1">
    <location>
        <position position="1"/>
    </location>
</feature>
<dbReference type="Proteomes" id="UP000265520">
    <property type="component" value="Unassembled WGS sequence"/>
</dbReference>
<organism evidence="1 2">
    <name type="scientific">Trifolium medium</name>
    <dbReference type="NCBI Taxonomy" id="97028"/>
    <lineage>
        <taxon>Eukaryota</taxon>
        <taxon>Viridiplantae</taxon>
        <taxon>Streptophyta</taxon>
        <taxon>Embryophyta</taxon>
        <taxon>Tracheophyta</taxon>
        <taxon>Spermatophyta</taxon>
        <taxon>Magnoliopsida</taxon>
        <taxon>eudicotyledons</taxon>
        <taxon>Gunneridae</taxon>
        <taxon>Pentapetalae</taxon>
        <taxon>rosids</taxon>
        <taxon>fabids</taxon>
        <taxon>Fabales</taxon>
        <taxon>Fabaceae</taxon>
        <taxon>Papilionoideae</taxon>
        <taxon>50 kb inversion clade</taxon>
        <taxon>NPAAA clade</taxon>
        <taxon>Hologalegina</taxon>
        <taxon>IRL clade</taxon>
        <taxon>Trifolieae</taxon>
        <taxon>Trifolium</taxon>
    </lineage>
</organism>